<dbReference type="STRING" id="463025.BAU08_09385"/>
<protein>
    <submittedName>
        <fullName evidence="2">Uncharacterized protein</fullName>
    </submittedName>
</protein>
<dbReference type="Proteomes" id="UP000092213">
    <property type="component" value="Chromosome"/>
</dbReference>
<gene>
    <name evidence="1" type="ORF">BAU06_09180</name>
    <name evidence="2" type="ORF">BAU08_09385</name>
</gene>
<dbReference type="KEGG" id="bbro:BAU06_09180"/>
<accession>A0A193FGQ5</accession>
<name>A0A193FGQ5_9BORD</name>
<dbReference type="RefSeq" id="WP_066347486.1">
    <property type="nucleotide sequence ID" value="NZ_CBCSFJ010000005.1"/>
</dbReference>
<dbReference type="Proteomes" id="UP000091897">
    <property type="component" value="Chromosome"/>
</dbReference>
<dbReference type="EMBL" id="CP016171">
    <property type="protein sequence ID" value="ANN71519.1"/>
    <property type="molecule type" value="Genomic_DNA"/>
</dbReference>
<dbReference type="EMBL" id="CP016170">
    <property type="protein sequence ID" value="ANN66443.1"/>
    <property type="molecule type" value="Genomic_DNA"/>
</dbReference>
<evidence type="ECO:0000313" key="1">
    <source>
        <dbReference type="EMBL" id="ANN66443.1"/>
    </source>
</evidence>
<organism evidence="2 4">
    <name type="scientific">Bordetella bronchialis</name>
    <dbReference type="NCBI Taxonomy" id="463025"/>
    <lineage>
        <taxon>Bacteria</taxon>
        <taxon>Pseudomonadati</taxon>
        <taxon>Pseudomonadota</taxon>
        <taxon>Betaproteobacteria</taxon>
        <taxon>Burkholderiales</taxon>
        <taxon>Alcaligenaceae</taxon>
        <taxon>Bordetella</taxon>
    </lineage>
</organism>
<keyword evidence="3" id="KW-1185">Reference proteome</keyword>
<evidence type="ECO:0000313" key="2">
    <source>
        <dbReference type="EMBL" id="ANN71519.1"/>
    </source>
</evidence>
<sequence length="81" mass="8941">MNHYEMEYRGYFLEVRLHQRLPGDGAPGCWAEVRVSVGPAGTLVCQWTTVDGSAETFASADDALREGMMRGIAHVDALVDR</sequence>
<dbReference type="AlphaFoldDB" id="A0A193FGQ5"/>
<reference evidence="3 4" key="1">
    <citation type="submission" date="2016-06" db="EMBL/GenBank/DDBJ databases">
        <title>Complete genome sequences of Bordetella bronchialis and Bordetella flabilis.</title>
        <authorList>
            <person name="LiPuma J.J."/>
            <person name="Spilker T."/>
        </authorList>
    </citation>
    <scope>NUCLEOTIDE SEQUENCE [LARGE SCALE GENOMIC DNA]</scope>
    <source>
        <strain evidence="2 4">AU17976</strain>
        <strain evidence="1 3">AU3182</strain>
    </source>
</reference>
<proteinExistence type="predicted"/>
<evidence type="ECO:0000313" key="4">
    <source>
        <dbReference type="Proteomes" id="UP000092213"/>
    </source>
</evidence>
<evidence type="ECO:0000313" key="3">
    <source>
        <dbReference type="Proteomes" id="UP000091897"/>
    </source>
</evidence>